<sequence>MPLEAFLSMGLAFLLGMAVGGVLRVPVRAFLAVLGVALGLYGLWAQEEVRLWVEGWAAYLAGEVSRMAEIGARWAAWAVREPQRAVEFLGGYLAQVGPTYAFVAGVLGRVLA</sequence>
<organism evidence="1">
    <name type="scientific">Thermus caliditerrae</name>
    <dbReference type="NCBI Taxonomy" id="1330700"/>
    <lineage>
        <taxon>Bacteria</taxon>
        <taxon>Thermotogati</taxon>
        <taxon>Deinococcota</taxon>
        <taxon>Deinococci</taxon>
        <taxon>Thermales</taxon>
        <taxon>Thermaceae</taxon>
        <taxon>Thermus</taxon>
    </lineage>
</organism>
<proteinExistence type="predicted"/>
<dbReference type="EMBL" id="DRXE01000256">
    <property type="protein sequence ID" value="HHM68458.1"/>
    <property type="molecule type" value="Genomic_DNA"/>
</dbReference>
<comment type="caution">
    <text evidence="1">The sequence shown here is derived from an EMBL/GenBank/DDBJ whole genome shotgun (WGS) entry which is preliminary data.</text>
</comment>
<accession>A0A7C5RF21</accession>
<gene>
    <name evidence="1" type="ORF">ENM28_07135</name>
</gene>
<reference evidence="1" key="1">
    <citation type="journal article" date="2020" name="mSystems">
        <title>Genome- and Community-Level Interaction Insights into Carbon Utilization and Element Cycling Functions of Hydrothermarchaeota in Hydrothermal Sediment.</title>
        <authorList>
            <person name="Zhou Z."/>
            <person name="Liu Y."/>
            <person name="Xu W."/>
            <person name="Pan J."/>
            <person name="Luo Z.H."/>
            <person name="Li M."/>
        </authorList>
    </citation>
    <scope>NUCLEOTIDE SEQUENCE [LARGE SCALE GENOMIC DNA]</scope>
    <source>
        <strain evidence="1">SpSt-1071</strain>
    </source>
</reference>
<protein>
    <submittedName>
        <fullName evidence="1">Uncharacterized protein</fullName>
    </submittedName>
</protein>
<name>A0A7C5RF21_9DEIN</name>
<evidence type="ECO:0000313" key="1">
    <source>
        <dbReference type="EMBL" id="HHM68458.1"/>
    </source>
</evidence>
<dbReference type="AlphaFoldDB" id="A0A7C5RF21"/>